<feature type="compositionally biased region" description="Acidic residues" evidence="9">
    <location>
        <begin position="964"/>
        <end position="975"/>
    </location>
</feature>
<evidence type="ECO:0000256" key="1">
    <source>
        <dbReference type="ARBA" id="ARBA00000983"/>
    </source>
</evidence>
<dbReference type="InterPro" id="IPR033315">
    <property type="entry name" value="Fan1-like"/>
</dbReference>
<dbReference type="Pfam" id="PF21170">
    <property type="entry name" value="FAN1_TPR"/>
    <property type="match status" value="1"/>
</dbReference>
<feature type="compositionally biased region" description="Pro residues" evidence="9">
    <location>
        <begin position="229"/>
        <end position="243"/>
    </location>
</feature>
<dbReference type="PANTHER" id="PTHR15749:SF4">
    <property type="entry name" value="FANCONI-ASSOCIATED NUCLEASE 1"/>
    <property type="match status" value="1"/>
</dbReference>
<evidence type="ECO:0000256" key="5">
    <source>
        <dbReference type="ARBA" id="ARBA00022801"/>
    </source>
</evidence>
<accession>A0A5C3PV55</accession>
<evidence type="ECO:0000313" key="12">
    <source>
        <dbReference type="Proteomes" id="UP000308197"/>
    </source>
</evidence>
<feature type="domain" description="VRR-NUC" evidence="10">
    <location>
        <begin position="830"/>
        <end position="930"/>
    </location>
</feature>
<evidence type="ECO:0000256" key="6">
    <source>
        <dbReference type="ARBA" id="ARBA00022842"/>
    </source>
</evidence>
<dbReference type="CDD" id="cd22326">
    <property type="entry name" value="FAN1-like"/>
    <property type="match status" value="1"/>
</dbReference>
<evidence type="ECO:0000259" key="10">
    <source>
        <dbReference type="SMART" id="SM00990"/>
    </source>
</evidence>
<protein>
    <recommendedName>
        <fullName evidence="8">Fanconi-associated nuclease</fullName>
        <ecNumber evidence="8">3.1.4.1</ecNumber>
    </recommendedName>
</protein>
<dbReference type="InterPro" id="IPR049132">
    <property type="entry name" value="FAN1-like_euk"/>
</dbReference>
<feature type="compositionally biased region" description="Low complexity" evidence="9">
    <location>
        <begin position="20"/>
        <end position="31"/>
    </location>
</feature>
<evidence type="ECO:0000256" key="4">
    <source>
        <dbReference type="ARBA" id="ARBA00022723"/>
    </source>
</evidence>
<comment type="subcellular location">
    <subcellularLocation>
        <location evidence="8">Nucleus</location>
    </subcellularLocation>
</comment>
<keyword evidence="4 8" id="KW-0479">Metal-binding</keyword>
<comment type="function">
    <text evidence="8">Nuclease required for the repair of DNA interstrand cross-links (ICL). Acts as a 5'-3' exonuclease that anchors at a cut end of DNA and cleaves DNA successively at every third nucleotide, allowing to excise an ICL from one strand through flanking incisions.</text>
</comment>
<comment type="cofactor">
    <cofactor evidence="8">
        <name>Mg(2+)</name>
        <dbReference type="ChEBI" id="CHEBI:18420"/>
    </cofactor>
    <cofactor evidence="8">
        <name>Mn(2+)</name>
        <dbReference type="ChEBI" id="CHEBI:29035"/>
    </cofactor>
</comment>
<keyword evidence="8" id="KW-0234">DNA repair</keyword>
<sequence>MVLGSPSASTTARLVYWSGADADSSSGSSSAHPGRVGEEETNDRDHDGRSMYVAVFEDMLKEVISTEATLFTLEELGCFKAWDELPYGAKYLFCRLCLRKGETWYQLSDLKYEAELGAEGILHAMNVLCCRLQEQPDEDVKPEVKVDDNSLPEFQPPQFCDTVEVKPKVEPVETTIPSPTDIPLPPSQESGSSTVEEPRREGPEIIDLTADEDADRPKAGPSRLSPEFEPAPPPSSSIPPSTPRAPDYAVFADDEEQADLFELLDCLAMPDLEAIVKQLKLKPKAKRRDVYIDTILRESANQSTLSYFKVSKKGKEPMVQTKLAFDAKKNQKSLMQSKLPFKRTPQCHETQLERLRVIVTKKLKKCIRLNSDVVALFRRANLVYFRSTQHSPDMLTPAILSRAKKRSYADYPYHRTPDIWPTRDDLIAYEEALMIEAEVDVLLDGLTPSNGFGTRGRSTVSRTPAPTGGRLKTPITPAKDRKGIDSPVVTRSTQKGLGGGGEEETVRQRNAREVKAILEGVLQRWKDLVADKAKEDPRRRGLERFECGHILTRVVCKGAYALGILKEYHEELEILEMLLEQRRWRRGRRGRWYERAALVLMNHLKEEDDCYEQAMQVVVRALKDSDTHIVFRPMLERRLTRLEKKLNIPPEKRHVCEGSLKTAEEVYVEGVRIRHRADSLLLDRAGRVVNESPNKKPIAERLIWKNRKEPTSKKVKEEGKSEKAAGGKSIWKGRGDEEVSVEQLALEYYEDKHGCKGFHSEGRIVTTLFGLLFWDVIFAPIPGAFETPYQSAPLDLAEDTFCYSREDLIEARLKEIEKGEAAEILEREYIKNKDVLCIGVRWDLFTREDLISITKCLQPSALVAICRLMCEDYAARTGGVPDLIVWNEEQQWAKFVEVKGPGDTLQENQKVWIDVLLQAGMPVDVCHVYEQGDTPKKMKRGAGKTPSKGRVAAGQKRKRAESEWLVESEDEEDIDYSQLDRHSEEEAEEPPAKKRRVQRLAAQAAPESPIRQKVARMSSQVEVYITSTPPSRNPSASPGKRKRAEGD</sequence>
<dbReference type="GO" id="GO:0008409">
    <property type="term" value="F:5'-3' exonuclease activity"/>
    <property type="evidence" value="ECO:0007669"/>
    <property type="project" value="TreeGrafter"/>
</dbReference>
<evidence type="ECO:0000256" key="8">
    <source>
        <dbReference type="RuleBase" id="RU365033"/>
    </source>
</evidence>
<dbReference type="EMBL" id="ML211001">
    <property type="protein sequence ID" value="TFK92320.1"/>
    <property type="molecule type" value="Genomic_DNA"/>
</dbReference>
<keyword evidence="5 8" id="KW-0378">Hydrolase</keyword>
<comment type="catalytic activity">
    <reaction evidence="1 8">
        <text>Hydrolytically removes 5'-nucleotides successively from the 3'-hydroxy termini of 3'-hydroxy-terminated oligonucleotides.</text>
        <dbReference type="EC" id="3.1.4.1"/>
    </reaction>
</comment>
<feature type="compositionally biased region" description="Basic and acidic residues" evidence="9">
    <location>
        <begin position="35"/>
        <end position="48"/>
    </location>
</feature>
<dbReference type="InterPro" id="IPR014883">
    <property type="entry name" value="VRR_NUC"/>
</dbReference>
<dbReference type="GO" id="GO:0036297">
    <property type="term" value="P:interstrand cross-link repair"/>
    <property type="evidence" value="ECO:0007669"/>
    <property type="project" value="InterPro"/>
</dbReference>
<organism evidence="11 12">
    <name type="scientific">Polyporus arcularius HHB13444</name>
    <dbReference type="NCBI Taxonomy" id="1314778"/>
    <lineage>
        <taxon>Eukaryota</taxon>
        <taxon>Fungi</taxon>
        <taxon>Dikarya</taxon>
        <taxon>Basidiomycota</taxon>
        <taxon>Agaricomycotina</taxon>
        <taxon>Agaricomycetes</taxon>
        <taxon>Polyporales</taxon>
        <taxon>Polyporaceae</taxon>
        <taxon>Polyporus</taxon>
    </lineage>
</organism>
<keyword evidence="8" id="KW-0539">Nucleus</keyword>
<dbReference type="SMART" id="SM00990">
    <property type="entry name" value="VRR_NUC"/>
    <property type="match status" value="1"/>
</dbReference>
<evidence type="ECO:0000313" key="11">
    <source>
        <dbReference type="EMBL" id="TFK92320.1"/>
    </source>
</evidence>
<gene>
    <name evidence="11" type="ORF">K466DRAFT_643430</name>
</gene>
<keyword evidence="8" id="KW-0227">DNA damage</keyword>
<proteinExistence type="inferred from homology"/>
<evidence type="ECO:0000256" key="7">
    <source>
        <dbReference type="ARBA" id="ARBA00023211"/>
    </source>
</evidence>
<feature type="region of interest" description="Disordered" evidence="9">
    <location>
        <begin position="20"/>
        <end position="48"/>
    </location>
</feature>
<keyword evidence="6 8" id="KW-0460">Magnesium</keyword>
<dbReference type="InParanoid" id="A0A5C3PV55"/>
<dbReference type="Proteomes" id="UP000308197">
    <property type="component" value="Unassembled WGS sequence"/>
</dbReference>
<dbReference type="GO" id="GO:0005634">
    <property type="term" value="C:nucleus"/>
    <property type="evidence" value="ECO:0007669"/>
    <property type="project" value="UniProtKB-SubCell"/>
</dbReference>
<feature type="region of interest" description="Disordered" evidence="9">
    <location>
        <begin position="453"/>
        <end position="506"/>
    </location>
</feature>
<dbReference type="FunCoup" id="A0A5C3PV55">
    <property type="interactions" value="320"/>
</dbReference>
<keyword evidence="7 8" id="KW-0464">Manganese</keyword>
<dbReference type="GO" id="GO:0004528">
    <property type="term" value="F:phosphodiesterase I activity"/>
    <property type="evidence" value="ECO:0007669"/>
    <property type="project" value="UniProtKB-EC"/>
</dbReference>
<feature type="region of interest" description="Disordered" evidence="9">
    <location>
        <begin position="934"/>
        <end position="1047"/>
    </location>
</feature>
<dbReference type="Gene3D" id="3.40.1350.10">
    <property type="match status" value="1"/>
</dbReference>
<keyword evidence="12" id="KW-1185">Reference proteome</keyword>
<feature type="compositionally biased region" description="Polar residues" evidence="9">
    <location>
        <begin position="1017"/>
        <end position="1036"/>
    </location>
</feature>
<evidence type="ECO:0000256" key="2">
    <source>
        <dbReference type="ARBA" id="ARBA00005533"/>
    </source>
</evidence>
<dbReference type="Pfam" id="PF08774">
    <property type="entry name" value="VRR_NUC"/>
    <property type="match status" value="1"/>
</dbReference>
<dbReference type="STRING" id="1314778.A0A5C3PV55"/>
<dbReference type="GO" id="GO:0070336">
    <property type="term" value="F:flap-structured DNA binding"/>
    <property type="evidence" value="ECO:0007669"/>
    <property type="project" value="TreeGrafter"/>
</dbReference>
<dbReference type="GO" id="GO:0046872">
    <property type="term" value="F:metal ion binding"/>
    <property type="evidence" value="ECO:0007669"/>
    <property type="project" value="UniProtKB-KW"/>
</dbReference>
<dbReference type="GO" id="GO:0017108">
    <property type="term" value="F:5'-flap endonuclease activity"/>
    <property type="evidence" value="ECO:0007669"/>
    <property type="project" value="TreeGrafter"/>
</dbReference>
<dbReference type="PANTHER" id="PTHR15749">
    <property type="entry name" value="FANCONI-ASSOCIATED NUCLEASE 1"/>
    <property type="match status" value="1"/>
</dbReference>
<dbReference type="EC" id="3.1.4.1" evidence="8"/>
<evidence type="ECO:0000256" key="9">
    <source>
        <dbReference type="SAM" id="MobiDB-lite"/>
    </source>
</evidence>
<feature type="compositionally biased region" description="Polar residues" evidence="9">
    <location>
        <begin position="453"/>
        <end position="464"/>
    </location>
</feature>
<comment type="similarity">
    <text evidence="2 8">Belongs to the FAN1 family.</text>
</comment>
<name>A0A5C3PV55_9APHY</name>
<keyword evidence="3 8" id="KW-0540">Nuclease</keyword>
<dbReference type="AlphaFoldDB" id="A0A5C3PV55"/>
<feature type="region of interest" description="Disordered" evidence="9">
    <location>
        <begin position="173"/>
        <end position="245"/>
    </location>
</feature>
<dbReference type="InterPro" id="IPR049126">
    <property type="entry name" value="FAN1-like_TPR"/>
</dbReference>
<evidence type="ECO:0000256" key="3">
    <source>
        <dbReference type="ARBA" id="ARBA00022722"/>
    </source>
</evidence>
<reference evidence="11 12" key="1">
    <citation type="journal article" date="2019" name="Nat. Ecol. Evol.">
        <title>Megaphylogeny resolves global patterns of mushroom evolution.</title>
        <authorList>
            <person name="Varga T."/>
            <person name="Krizsan K."/>
            <person name="Foldi C."/>
            <person name="Dima B."/>
            <person name="Sanchez-Garcia M."/>
            <person name="Sanchez-Ramirez S."/>
            <person name="Szollosi G.J."/>
            <person name="Szarkandi J.G."/>
            <person name="Papp V."/>
            <person name="Albert L."/>
            <person name="Andreopoulos W."/>
            <person name="Angelini C."/>
            <person name="Antonin V."/>
            <person name="Barry K.W."/>
            <person name="Bougher N.L."/>
            <person name="Buchanan P."/>
            <person name="Buyck B."/>
            <person name="Bense V."/>
            <person name="Catcheside P."/>
            <person name="Chovatia M."/>
            <person name="Cooper J."/>
            <person name="Damon W."/>
            <person name="Desjardin D."/>
            <person name="Finy P."/>
            <person name="Geml J."/>
            <person name="Haridas S."/>
            <person name="Hughes K."/>
            <person name="Justo A."/>
            <person name="Karasinski D."/>
            <person name="Kautmanova I."/>
            <person name="Kiss B."/>
            <person name="Kocsube S."/>
            <person name="Kotiranta H."/>
            <person name="LaButti K.M."/>
            <person name="Lechner B.E."/>
            <person name="Liimatainen K."/>
            <person name="Lipzen A."/>
            <person name="Lukacs Z."/>
            <person name="Mihaltcheva S."/>
            <person name="Morgado L.N."/>
            <person name="Niskanen T."/>
            <person name="Noordeloos M.E."/>
            <person name="Ohm R.A."/>
            <person name="Ortiz-Santana B."/>
            <person name="Ovrebo C."/>
            <person name="Racz N."/>
            <person name="Riley R."/>
            <person name="Savchenko A."/>
            <person name="Shiryaev A."/>
            <person name="Soop K."/>
            <person name="Spirin V."/>
            <person name="Szebenyi C."/>
            <person name="Tomsovsky M."/>
            <person name="Tulloss R.E."/>
            <person name="Uehling J."/>
            <person name="Grigoriev I.V."/>
            <person name="Vagvolgyi C."/>
            <person name="Papp T."/>
            <person name="Martin F.M."/>
            <person name="Miettinen O."/>
            <person name="Hibbett D.S."/>
            <person name="Nagy L.G."/>
        </authorList>
    </citation>
    <scope>NUCLEOTIDE SEQUENCE [LARGE SCALE GENOMIC DNA]</scope>
    <source>
        <strain evidence="11 12">HHB13444</strain>
    </source>
</reference>
<dbReference type="InterPro" id="IPR011856">
    <property type="entry name" value="tRNA_endonuc-like_dom_sf"/>
</dbReference>